<organism evidence="1 2">
    <name type="scientific">Coccidioides immitis H538.4</name>
    <dbReference type="NCBI Taxonomy" id="396776"/>
    <lineage>
        <taxon>Eukaryota</taxon>
        <taxon>Fungi</taxon>
        <taxon>Dikarya</taxon>
        <taxon>Ascomycota</taxon>
        <taxon>Pezizomycotina</taxon>
        <taxon>Eurotiomycetes</taxon>
        <taxon>Eurotiomycetidae</taxon>
        <taxon>Onygenales</taxon>
        <taxon>Onygenaceae</taxon>
        <taxon>Coccidioides</taxon>
    </lineage>
</organism>
<name>A0A0J8RFF3_COCIT</name>
<dbReference type="VEuPathDB" id="FungiDB:CIHG_00470"/>
<gene>
    <name evidence="1" type="ORF">CIHG_00470</name>
</gene>
<dbReference type="STRING" id="396776.A0A0J8RFF3"/>
<reference evidence="2" key="1">
    <citation type="journal article" date="2010" name="Genome Res.">
        <title>Population genomic sequencing of Coccidioides fungi reveals recent hybridization and transposon control.</title>
        <authorList>
            <person name="Neafsey D.E."/>
            <person name="Barker B.M."/>
            <person name="Sharpton T.J."/>
            <person name="Stajich J.E."/>
            <person name="Park D.J."/>
            <person name="Whiston E."/>
            <person name="Hung C.-Y."/>
            <person name="McMahan C."/>
            <person name="White J."/>
            <person name="Sykes S."/>
            <person name="Heiman D."/>
            <person name="Young S."/>
            <person name="Zeng Q."/>
            <person name="Abouelleil A."/>
            <person name="Aftuck L."/>
            <person name="Bessette D."/>
            <person name="Brown A."/>
            <person name="FitzGerald M."/>
            <person name="Lui A."/>
            <person name="Macdonald J.P."/>
            <person name="Priest M."/>
            <person name="Orbach M.J."/>
            <person name="Galgiani J.N."/>
            <person name="Kirkland T.N."/>
            <person name="Cole G.T."/>
            <person name="Birren B.W."/>
            <person name="Henn M.R."/>
            <person name="Taylor J.W."/>
            <person name="Rounsley S.D."/>
        </authorList>
    </citation>
    <scope>NUCLEOTIDE SEQUENCE [LARGE SCALE GENOMIC DNA]</scope>
    <source>
        <strain evidence="2">H538.4</strain>
    </source>
</reference>
<proteinExistence type="predicted"/>
<protein>
    <submittedName>
        <fullName evidence="1">Uncharacterized protein</fullName>
    </submittedName>
</protein>
<dbReference type="EMBL" id="DS016981">
    <property type="protein sequence ID" value="KMU82689.1"/>
    <property type="molecule type" value="Genomic_DNA"/>
</dbReference>
<dbReference type="Proteomes" id="UP000054563">
    <property type="component" value="Unassembled WGS sequence"/>
</dbReference>
<evidence type="ECO:0000313" key="2">
    <source>
        <dbReference type="Proteomes" id="UP000054563"/>
    </source>
</evidence>
<evidence type="ECO:0000313" key="1">
    <source>
        <dbReference type="EMBL" id="KMU82689.1"/>
    </source>
</evidence>
<accession>A0A0J8RFF3</accession>
<dbReference type="AlphaFoldDB" id="A0A0J8RFF3"/>
<sequence>MRTVLPGRPPAKLQALSTALWDGSRIVAYVSGCALVILEGPHRILQTIYLDDADSLELVAS</sequence>